<dbReference type="EMBL" id="QUMU01000013">
    <property type="protein sequence ID" value="REG25134.1"/>
    <property type="molecule type" value="Genomic_DNA"/>
</dbReference>
<dbReference type="Gene3D" id="3.40.630.30">
    <property type="match status" value="1"/>
</dbReference>
<dbReference type="PANTHER" id="PTHR47237">
    <property type="entry name" value="SLL0310 PROTEIN"/>
    <property type="match status" value="1"/>
</dbReference>
<dbReference type="InterPro" id="IPR041496">
    <property type="entry name" value="YitH/HolE_GNAT"/>
</dbReference>
<dbReference type="Pfam" id="PF13508">
    <property type="entry name" value="Acetyltransf_7"/>
    <property type="match status" value="1"/>
</dbReference>
<gene>
    <name evidence="2" type="ORF">ATI61_113198</name>
</gene>
<dbReference type="Proteomes" id="UP000256345">
    <property type="component" value="Unassembled WGS sequence"/>
</dbReference>
<reference evidence="2 3" key="1">
    <citation type="submission" date="2018-08" db="EMBL/GenBank/DDBJ databases">
        <title>Genomic Encyclopedia of Archaeal and Bacterial Type Strains, Phase II (KMG-II): from individual species to whole genera.</title>
        <authorList>
            <person name="Goeker M."/>
        </authorList>
    </citation>
    <scope>NUCLEOTIDE SEQUENCE [LARGE SCALE GENOMIC DNA]</scope>
    <source>
        <strain evidence="2 3">DSM 2261</strain>
    </source>
</reference>
<dbReference type="RefSeq" id="WP_053066614.1">
    <property type="nucleotide sequence ID" value="NZ_CP011509.1"/>
</dbReference>
<dbReference type="PANTHER" id="PTHR47237:SF2">
    <property type="entry name" value="BLL4206 PROTEIN"/>
    <property type="match status" value="1"/>
</dbReference>
<evidence type="ECO:0000313" key="3">
    <source>
        <dbReference type="Proteomes" id="UP000256345"/>
    </source>
</evidence>
<dbReference type="Pfam" id="PF18014">
    <property type="entry name" value="Acetyltransf_18"/>
    <property type="match status" value="1"/>
</dbReference>
<dbReference type="CDD" id="cd04301">
    <property type="entry name" value="NAT_SF"/>
    <property type="match status" value="1"/>
</dbReference>
<protein>
    <submittedName>
        <fullName evidence="2">Acetyltransferase (GNAT) family protein</fullName>
    </submittedName>
</protein>
<evidence type="ECO:0000259" key="1">
    <source>
        <dbReference type="PROSITE" id="PS51186"/>
    </source>
</evidence>
<name>A0ABX9JRH3_9BACT</name>
<evidence type="ECO:0000313" key="2">
    <source>
        <dbReference type="EMBL" id="REG25134.1"/>
    </source>
</evidence>
<keyword evidence="3" id="KW-1185">Reference proteome</keyword>
<sequence>MRIRRLTLDDMPACLTLAVKRDWPPEELKWRLILELGIGFGVDAPEGGLAGTVLVTPYGREAASIGMMVVSPSHGRQGLGRRLMEHALEHIGPLPTLLFATDQGRPLYEKLGFVQVGEVVKHLGRLTRQPEEAAVADMRVRAMTREDLDAVAALDAEAFGAPRRELLQALHRLAYRALVAERDGRVVGHGLAWPNLGSTMVGPLVAREEPIARSLAARLLRGLEGTVRVDIPPRFTGLSEWVAGLGLERHVPAPMMQLHGTRAPGRREHLHAIAAQALG</sequence>
<feature type="domain" description="N-acetyltransferase" evidence="1">
    <location>
        <begin position="138"/>
        <end position="279"/>
    </location>
</feature>
<dbReference type="PROSITE" id="PS51186">
    <property type="entry name" value="GNAT"/>
    <property type="match status" value="2"/>
</dbReference>
<dbReference type="InterPro" id="IPR052729">
    <property type="entry name" value="Acyl/Acetyltrans_Enzymes"/>
</dbReference>
<dbReference type="SUPFAM" id="SSF55729">
    <property type="entry name" value="Acyl-CoA N-acyltransferases (Nat)"/>
    <property type="match status" value="1"/>
</dbReference>
<organism evidence="2 3">
    <name type="scientific">Archangium gephyra</name>
    <dbReference type="NCBI Taxonomy" id="48"/>
    <lineage>
        <taxon>Bacteria</taxon>
        <taxon>Pseudomonadati</taxon>
        <taxon>Myxococcota</taxon>
        <taxon>Myxococcia</taxon>
        <taxon>Myxococcales</taxon>
        <taxon>Cystobacterineae</taxon>
        <taxon>Archangiaceae</taxon>
        <taxon>Archangium</taxon>
    </lineage>
</organism>
<dbReference type="InterPro" id="IPR016181">
    <property type="entry name" value="Acyl_CoA_acyltransferase"/>
</dbReference>
<accession>A0ABX9JRH3</accession>
<dbReference type="InterPro" id="IPR000182">
    <property type="entry name" value="GNAT_dom"/>
</dbReference>
<dbReference type="Gene3D" id="3.40.630.90">
    <property type="match status" value="1"/>
</dbReference>
<feature type="domain" description="N-acetyltransferase" evidence="1">
    <location>
        <begin position="1"/>
        <end position="131"/>
    </location>
</feature>
<comment type="caution">
    <text evidence="2">The sequence shown here is derived from an EMBL/GenBank/DDBJ whole genome shotgun (WGS) entry which is preliminary data.</text>
</comment>
<proteinExistence type="predicted"/>